<keyword evidence="1" id="KW-0175">Coiled coil</keyword>
<name>A0A3B1AHR1_9ZZZZ</name>
<keyword evidence="2" id="KW-0812">Transmembrane</keyword>
<evidence type="ECO:0000256" key="2">
    <source>
        <dbReference type="SAM" id="Phobius"/>
    </source>
</evidence>
<evidence type="ECO:0000256" key="1">
    <source>
        <dbReference type="SAM" id="Coils"/>
    </source>
</evidence>
<feature type="coiled-coil region" evidence="1">
    <location>
        <begin position="134"/>
        <end position="161"/>
    </location>
</feature>
<keyword evidence="2" id="KW-1133">Transmembrane helix</keyword>
<evidence type="ECO:0000313" key="3">
    <source>
        <dbReference type="EMBL" id="VAX01221.1"/>
    </source>
</evidence>
<dbReference type="EMBL" id="UOFS01000048">
    <property type="protein sequence ID" value="VAX01221.1"/>
    <property type="molecule type" value="Genomic_DNA"/>
</dbReference>
<dbReference type="AlphaFoldDB" id="A0A3B1AHR1"/>
<reference evidence="3" key="1">
    <citation type="submission" date="2018-06" db="EMBL/GenBank/DDBJ databases">
        <authorList>
            <person name="Zhirakovskaya E."/>
        </authorList>
    </citation>
    <scope>NUCLEOTIDE SEQUENCE</scope>
</reference>
<keyword evidence="2" id="KW-0472">Membrane</keyword>
<proteinExistence type="predicted"/>
<feature type="transmembrane region" description="Helical" evidence="2">
    <location>
        <begin position="112"/>
        <end position="132"/>
    </location>
</feature>
<organism evidence="3">
    <name type="scientific">hydrothermal vent metagenome</name>
    <dbReference type="NCBI Taxonomy" id="652676"/>
    <lineage>
        <taxon>unclassified sequences</taxon>
        <taxon>metagenomes</taxon>
        <taxon>ecological metagenomes</taxon>
    </lineage>
</organism>
<sequence length="407" mass="47544">MKKLIVMLILLLLFDTIITLYHNRSILNLAEFIHLDKVVKNTSDHSIALYPIKDGTSHGAVDMAAYSTLSYQYSGKSSKWQYIRLNNHTYSIRSKHVDIGYEFYNVFIQHNWVNVVLNGIALIALSLITLLLSKNKHKQTKISLQESNENYKDEVSFYKKQATDISSEYQILSGKFKQYHDKKEKERYKQQLKDLFEKESTARYKTTLAEMQSSYSTLSTKFKKIKQEAAIFGINFDDPIYERLLKGRRYEICVARNLVKNNKFSILEWTPDKGFDTGIKVESNGNPDLVIKNQSGYEFAIECKYRSGCYRREIKDEISWGALYQAKRYQYFSSKRNIPVYIALGYLGEPTMPKKHFLISLEKLLLNSREDNYYKKATQVIINESVLYDNLVRGGKYSQYLQTQENL</sequence>
<protein>
    <submittedName>
        <fullName evidence="3">Uncharacterized protein</fullName>
    </submittedName>
</protein>
<accession>A0A3B1AHR1</accession>
<gene>
    <name evidence="3" type="ORF">MNBD_GAMMA22-3093</name>
</gene>